<protein>
    <recommendedName>
        <fullName evidence="4">Flagellar FliJ protein</fullName>
    </recommendedName>
</protein>
<dbReference type="EMBL" id="PNJG02000001">
    <property type="protein sequence ID" value="RKQ36238.1"/>
    <property type="molecule type" value="Genomic_DNA"/>
</dbReference>
<proteinExistence type="predicted"/>
<comment type="caution">
    <text evidence="2">The sequence shown here is derived from an EMBL/GenBank/DDBJ whole genome shotgun (WGS) entry which is preliminary data.</text>
</comment>
<name>A0A495A8H3_9MICC</name>
<evidence type="ECO:0008006" key="4">
    <source>
        <dbReference type="Google" id="ProtNLM"/>
    </source>
</evidence>
<organism evidence="2 3">
    <name type="scientific">Kocuria tytonis</name>
    <dbReference type="NCBI Taxonomy" id="2054280"/>
    <lineage>
        <taxon>Bacteria</taxon>
        <taxon>Bacillati</taxon>
        <taxon>Actinomycetota</taxon>
        <taxon>Actinomycetes</taxon>
        <taxon>Micrococcales</taxon>
        <taxon>Micrococcaceae</taxon>
        <taxon>Kocuria</taxon>
    </lineage>
</organism>
<evidence type="ECO:0000313" key="2">
    <source>
        <dbReference type="EMBL" id="RKQ36238.1"/>
    </source>
</evidence>
<sequence length="120" mass="13688">MSAQQKMNDVLLEWDGTTRTYRREVEEAGRAKAEYERDRARFIVKARAGNDRMSQAQAETEAAADDDVYASRLAMLAAEAKAESTRQRLYLMRAKSDALRTERVDERESNRLYADHPAGS</sequence>
<accession>A0A495A8H3</accession>
<feature type="compositionally biased region" description="Basic and acidic residues" evidence="1">
    <location>
        <begin position="100"/>
        <end position="114"/>
    </location>
</feature>
<reference evidence="2 3" key="1">
    <citation type="submission" date="2018-10" db="EMBL/GenBank/DDBJ databases">
        <title>Kocuria tytouropygialis sp. nov., isolated from the uropygial gland of an American barn owl (Tyto furcata).</title>
        <authorList>
            <person name="Braun M.S."/>
            <person name="Wang E."/>
            <person name="Zimmermann S."/>
            <person name="Wagner H."/>
            <person name="Wink M."/>
        </authorList>
    </citation>
    <scope>NUCLEOTIDE SEQUENCE [LARGE SCALE GENOMIC DNA]</scope>
    <source>
        <strain evidence="2 3">442</strain>
    </source>
</reference>
<dbReference type="OrthoDB" id="95428at1268"/>
<evidence type="ECO:0000313" key="3">
    <source>
        <dbReference type="Proteomes" id="UP000249516"/>
    </source>
</evidence>
<evidence type="ECO:0000256" key="1">
    <source>
        <dbReference type="SAM" id="MobiDB-lite"/>
    </source>
</evidence>
<keyword evidence="3" id="KW-1185">Reference proteome</keyword>
<gene>
    <name evidence="2" type="ORF">C1C97_000685</name>
</gene>
<feature type="region of interest" description="Disordered" evidence="1">
    <location>
        <begin position="100"/>
        <end position="120"/>
    </location>
</feature>
<dbReference type="RefSeq" id="WP_121029624.1">
    <property type="nucleotide sequence ID" value="NZ_PNJG02000001.1"/>
</dbReference>
<dbReference type="AlphaFoldDB" id="A0A495A8H3"/>
<dbReference type="Proteomes" id="UP000249516">
    <property type="component" value="Unassembled WGS sequence"/>
</dbReference>